<dbReference type="PANTHER" id="PTHR31321:SF76">
    <property type="entry name" value="PECTINESTERASE 10-RELATED"/>
    <property type="match status" value="1"/>
</dbReference>
<organism evidence="8 9">
    <name type="scientific">Penstemon smallii</name>
    <dbReference type="NCBI Taxonomy" id="265156"/>
    <lineage>
        <taxon>Eukaryota</taxon>
        <taxon>Viridiplantae</taxon>
        <taxon>Streptophyta</taxon>
        <taxon>Embryophyta</taxon>
        <taxon>Tracheophyta</taxon>
        <taxon>Spermatophyta</taxon>
        <taxon>Magnoliopsida</taxon>
        <taxon>eudicotyledons</taxon>
        <taxon>Gunneridae</taxon>
        <taxon>Pentapetalae</taxon>
        <taxon>asterids</taxon>
        <taxon>lamiids</taxon>
        <taxon>Lamiales</taxon>
        <taxon>Plantaginaceae</taxon>
        <taxon>Cheloneae</taxon>
        <taxon>Penstemon</taxon>
    </lineage>
</organism>
<evidence type="ECO:0000256" key="2">
    <source>
        <dbReference type="ARBA" id="ARBA00008891"/>
    </source>
</evidence>
<dbReference type="SUPFAM" id="SSF51126">
    <property type="entry name" value="Pectin lyase-like"/>
    <property type="match status" value="1"/>
</dbReference>
<accession>A0ABD3SVF1</accession>
<comment type="caution">
    <text evidence="8">The sequence shown here is derived from an EMBL/GenBank/DDBJ whole genome shotgun (WGS) entry which is preliminary data.</text>
</comment>
<evidence type="ECO:0000256" key="4">
    <source>
        <dbReference type="ARBA" id="ARBA00022801"/>
    </source>
</evidence>
<name>A0ABD3SVF1_9LAMI</name>
<evidence type="ECO:0000256" key="5">
    <source>
        <dbReference type="ARBA" id="ARBA00023085"/>
    </source>
</evidence>
<dbReference type="Gene3D" id="2.160.20.10">
    <property type="entry name" value="Single-stranded right-handed beta-helix, Pectin lyase-like"/>
    <property type="match status" value="2"/>
</dbReference>
<sequence>MVIILHFIFICTAFFFFFGFTNGDIQEILPRNLLNYRTIYVDQSKKIQAAIDSVPSNNRNWVIISVKAGVYNEQVTIPPDKPFIYLKGEGIGKTSIVWGAHDTMFVATFASLADNIFVSGITFVKCRITVNSVTPEIPGFIAAQARGQPNEANGFVFKQCSVNGQGKAFLGRAWKAYSRVIYYESFLSNVVITFSEHGCLGSGSDKSNRVKWEKNLTPAELQPFITNSYIDSDGWIGRLPLSILD</sequence>
<protein>
    <recommendedName>
        <fullName evidence="3">pectinesterase</fullName>
        <ecNumber evidence="3">3.1.1.11</ecNumber>
    </recommendedName>
</protein>
<dbReference type="InterPro" id="IPR012334">
    <property type="entry name" value="Pectin_lyas_fold"/>
</dbReference>
<gene>
    <name evidence="8" type="ORF">ACJIZ3_017178</name>
</gene>
<dbReference type="Proteomes" id="UP001634393">
    <property type="component" value="Unassembled WGS sequence"/>
</dbReference>
<comment type="catalytic activity">
    <reaction evidence="6">
        <text>[(1-&gt;4)-alpha-D-galacturonosyl methyl ester](n) + n H2O = [(1-&gt;4)-alpha-D-galacturonosyl](n) + n methanol + n H(+)</text>
        <dbReference type="Rhea" id="RHEA:22380"/>
        <dbReference type="Rhea" id="RHEA-COMP:14570"/>
        <dbReference type="Rhea" id="RHEA-COMP:14573"/>
        <dbReference type="ChEBI" id="CHEBI:15377"/>
        <dbReference type="ChEBI" id="CHEBI:15378"/>
        <dbReference type="ChEBI" id="CHEBI:17790"/>
        <dbReference type="ChEBI" id="CHEBI:140522"/>
        <dbReference type="ChEBI" id="CHEBI:140523"/>
        <dbReference type="EC" id="3.1.1.11"/>
    </reaction>
</comment>
<dbReference type="EMBL" id="JBJXBP010000005">
    <property type="protein sequence ID" value="KAL3828376.1"/>
    <property type="molecule type" value="Genomic_DNA"/>
</dbReference>
<proteinExistence type="inferred from homology"/>
<feature type="domain" description="Pectinesterase catalytic" evidence="7">
    <location>
        <begin position="121"/>
        <end position="232"/>
    </location>
</feature>
<keyword evidence="9" id="KW-1185">Reference proteome</keyword>
<keyword evidence="4" id="KW-0378">Hydrolase</keyword>
<comment type="pathway">
    <text evidence="1">Glycan metabolism; pectin degradation; 2-dehydro-3-deoxy-D-gluconate from pectin: step 1/5.</text>
</comment>
<reference evidence="8 9" key="1">
    <citation type="submission" date="2024-12" db="EMBL/GenBank/DDBJ databases">
        <title>The unique morphological basis and parallel evolutionary history of personate flowers in Penstemon.</title>
        <authorList>
            <person name="Depatie T.H."/>
            <person name="Wessinger C.A."/>
        </authorList>
    </citation>
    <scope>NUCLEOTIDE SEQUENCE [LARGE SCALE GENOMIC DNA]</scope>
    <source>
        <strain evidence="8">WTNN_2</strain>
        <tissue evidence="8">Leaf</tissue>
    </source>
</reference>
<dbReference type="EC" id="3.1.1.11" evidence="3"/>
<keyword evidence="5" id="KW-0063">Aspartyl esterase</keyword>
<evidence type="ECO:0000256" key="3">
    <source>
        <dbReference type="ARBA" id="ARBA00013229"/>
    </source>
</evidence>
<evidence type="ECO:0000313" key="9">
    <source>
        <dbReference type="Proteomes" id="UP001634393"/>
    </source>
</evidence>
<dbReference type="Pfam" id="PF01095">
    <property type="entry name" value="Pectinesterase"/>
    <property type="match status" value="1"/>
</dbReference>
<evidence type="ECO:0000313" key="8">
    <source>
        <dbReference type="EMBL" id="KAL3828376.1"/>
    </source>
</evidence>
<evidence type="ECO:0000256" key="1">
    <source>
        <dbReference type="ARBA" id="ARBA00005184"/>
    </source>
</evidence>
<dbReference type="InterPro" id="IPR000070">
    <property type="entry name" value="Pectinesterase_cat"/>
</dbReference>
<dbReference type="PANTHER" id="PTHR31321">
    <property type="entry name" value="ACYL-COA THIOESTER HYDROLASE YBHC-RELATED"/>
    <property type="match status" value="1"/>
</dbReference>
<evidence type="ECO:0000256" key="6">
    <source>
        <dbReference type="ARBA" id="ARBA00047928"/>
    </source>
</evidence>
<dbReference type="InterPro" id="IPR011050">
    <property type="entry name" value="Pectin_lyase_fold/virulence"/>
</dbReference>
<dbReference type="AlphaFoldDB" id="A0ABD3SVF1"/>
<dbReference type="GO" id="GO:0030599">
    <property type="term" value="F:pectinesterase activity"/>
    <property type="evidence" value="ECO:0007669"/>
    <property type="project" value="UniProtKB-EC"/>
</dbReference>
<comment type="similarity">
    <text evidence="2">Belongs to the pectinesterase family.</text>
</comment>
<evidence type="ECO:0000259" key="7">
    <source>
        <dbReference type="Pfam" id="PF01095"/>
    </source>
</evidence>